<comment type="subcellular location">
    <subcellularLocation>
        <location evidence="2">Chromosome</location>
        <location evidence="2">Centromere</location>
        <location evidence="2">Kinetochore</location>
    </subcellularLocation>
    <subcellularLocation>
        <location evidence="1">Cytoplasm</location>
        <location evidence="1">Cytoskeleton</location>
        <location evidence="1">Spindle</location>
    </subcellularLocation>
</comment>
<dbReference type="Proteomes" id="UP001341840">
    <property type="component" value="Unassembled WGS sequence"/>
</dbReference>
<evidence type="ECO:0000256" key="3">
    <source>
        <dbReference type="ARBA" id="ARBA00007716"/>
    </source>
</evidence>
<evidence type="ECO:0000256" key="2">
    <source>
        <dbReference type="ARBA" id="ARBA00004629"/>
    </source>
</evidence>
<protein>
    <recommendedName>
        <fullName evidence="15">Spindle and kinetochore-associated protein 3</fullName>
    </recommendedName>
</protein>
<keyword evidence="12" id="KW-0137">Centromere</keyword>
<dbReference type="PANTHER" id="PTHR48118:SF1">
    <property type="entry name" value="SPINDLE AND KINETOCHORE-ASSOCIATED PROTEIN 3"/>
    <property type="match status" value="1"/>
</dbReference>
<comment type="caution">
    <text evidence="13">The sequence shown here is derived from an EMBL/GenBank/DDBJ whole genome shotgun (WGS) entry which is preliminary data.</text>
</comment>
<reference evidence="13 14" key="1">
    <citation type="journal article" date="2023" name="Plants (Basel)">
        <title>Bridging the Gap: Combining Genomics and Transcriptomics Approaches to Understand Stylosanthes scabra, an Orphan Legume from the Brazilian Caatinga.</title>
        <authorList>
            <person name="Ferreira-Neto J.R.C."/>
            <person name="da Silva M.D."/>
            <person name="Binneck E."/>
            <person name="de Melo N.F."/>
            <person name="da Silva R.H."/>
            <person name="de Melo A.L.T.M."/>
            <person name="Pandolfi V."/>
            <person name="Bustamante F.O."/>
            <person name="Brasileiro-Vidal A.C."/>
            <person name="Benko-Iseppon A.M."/>
        </authorList>
    </citation>
    <scope>NUCLEOTIDE SEQUENCE [LARGE SCALE GENOMIC DNA]</scope>
    <source>
        <tissue evidence="13">Leaves</tissue>
    </source>
</reference>
<evidence type="ECO:0000256" key="4">
    <source>
        <dbReference type="ARBA" id="ARBA00022454"/>
    </source>
</evidence>
<evidence type="ECO:0008006" key="15">
    <source>
        <dbReference type="Google" id="ProtNLM"/>
    </source>
</evidence>
<keyword evidence="11" id="KW-0131">Cell cycle</keyword>
<keyword evidence="6" id="KW-0132">Cell division</keyword>
<comment type="similarity">
    <text evidence="3">Belongs to the SKA3 family.</text>
</comment>
<evidence type="ECO:0000256" key="5">
    <source>
        <dbReference type="ARBA" id="ARBA00022490"/>
    </source>
</evidence>
<evidence type="ECO:0000256" key="12">
    <source>
        <dbReference type="ARBA" id="ARBA00023328"/>
    </source>
</evidence>
<evidence type="ECO:0000256" key="11">
    <source>
        <dbReference type="ARBA" id="ARBA00023306"/>
    </source>
</evidence>
<keyword evidence="9" id="KW-0995">Kinetochore</keyword>
<keyword evidence="4" id="KW-0158">Chromosome</keyword>
<gene>
    <name evidence="13" type="ORF">PIB30_045493</name>
</gene>
<keyword evidence="5" id="KW-0963">Cytoplasm</keyword>
<evidence type="ECO:0000256" key="10">
    <source>
        <dbReference type="ARBA" id="ARBA00023212"/>
    </source>
</evidence>
<keyword evidence="14" id="KW-1185">Reference proteome</keyword>
<dbReference type="PANTHER" id="PTHR48118">
    <property type="entry name" value="SPINDLE AND KINETOCHORE-ASSOCIATED PROTEIN 3"/>
    <property type="match status" value="1"/>
</dbReference>
<accession>A0ABU6YI04</accession>
<dbReference type="InterPro" id="IPR033341">
    <property type="entry name" value="SKA3"/>
</dbReference>
<organism evidence="13 14">
    <name type="scientific">Stylosanthes scabra</name>
    <dbReference type="NCBI Taxonomy" id="79078"/>
    <lineage>
        <taxon>Eukaryota</taxon>
        <taxon>Viridiplantae</taxon>
        <taxon>Streptophyta</taxon>
        <taxon>Embryophyta</taxon>
        <taxon>Tracheophyta</taxon>
        <taxon>Spermatophyta</taxon>
        <taxon>Magnoliopsida</taxon>
        <taxon>eudicotyledons</taxon>
        <taxon>Gunneridae</taxon>
        <taxon>Pentapetalae</taxon>
        <taxon>rosids</taxon>
        <taxon>fabids</taxon>
        <taxon>Fabales</taxon>
        <taxon>Fabaceae</taxon>
        <taxon>Papilionoideae</taxon>
        <taxon>50 kb inversion clade</taxon>
        <taxon>dalbergioids sensu lato</taxon>
        <taxon>Dalbergieae</taxon>
        <taxon>Pterocarpus clade</taxon>
        <taxon>Stylosanthes</taxon>
    </lineage>
</organism>
<keyword evidence="7" id="KW-0493">Microtubule</keyword>
<evidence type="ECO:0000256" key="9">
    <source>
        <dbReference type="ARBA" id="ARBA00022838"/>
    </source>
</evidence>
<keyword evidence="10" id="KW-0206">Cytoskeleton</keyword>
<proteinExistence type="inferred from homology"/>
<name>A0ABU6YI04_9FABA</name>
<evidence type="ECO:0000256" key="6">
    <source>
        <dbReference type="ARBA" id="ARBA00022618"/>
    </source>
</evidence>
<dbReference type="EMBL" id="JASCZI010241933">
    <property type="protein sequence ID" value="MED6208488.1"/>
    <property type="molecule type" value="Genomic_DNA"/>
</dbReference>
<evidence type="ECO:0000256" key="7">
    <source>
        <dbReference type="ARBA" id="ARBA00022701"/>
    </source>
</evidence>
<evidence type="ECO:0000256" key="1">
    <source>
        <dbReference type="ARBA" id="ARBA00004186"/>
    </source>
</evidence>
<evidence type="ECO:0000313" key="13">
    <source>
        <dbReference type="EMBL" id="MED6208488.1"/>
    </source>
</evidence>
<evidence type="ECO:0000313" key="14">
    <source>
        <dbReference type="Proteomes" id="UP001341840"/>
    </source>
</evidence>
<evidence type="ECO:0000256" key="8">
    <source>
        <dbReference type="ARBA" id="ARBA00022776"/>
    </source>
</evidence>
<sequence>MSFGTISFEELLDYCNELYKKNHSNLLQLEDRLKSSYVYVPAPDFEEEEERKILAHVPDSSFNEDAFGGEKERGLEF</sequence>
<keyword evidence="8" id="KW-0498">Mitosis</keyword>